<gene>
    <name evidence="2" type="ORF">UFOPK1619_00810</name>
</gene>
<organism evidence="2">
    <name type="scientific">freshwater metagenome</name>
    <dbReference type="NCBI Taxonomy" id="449393"/>
    <lineage>
        <taxon>unclassified sequences</taxon>
        <taxon>metagenomes</taxon>
        <taxon>ecological metagenomes</taxon>
    </lineage>
</organism>
<accession>A0A6J6DXD1</accession>
<sequence length="109" mass="11214">MRADARWPKLGVDVLAGDIPATSGILDVAVSFTKGCYPGQELVERMASRGASAPVEVRVVSREGLGVGARIEKDGVTVGTVTSIGPTLALARVARGSEVGEPLSVNRPS</sequence>
<dbReference type="InterPro" id="IPR017703">
    <property type="entry name" value="YgfZ/GCV_T_CS"/>
</dbReference>
<dbReference type="EMBL" id="CAEZTI010000160">
    <property type="protein sequence ID" value="CAB4568860.1"/>
    <property type="molecule type" value="Genomic_DNA"/>
</dbReference>
<reference evidence="2" key="1">
    <citation type="submission" date="2020-05" db="EMBL/GenBank/DDBJ databases">
        <authorList>
            <person name="Chiriac C."/>
            <person name="Salcher M."/>
            <person name="Ghai R."/>
            <person name="Kavagutti S V."/>
        </authorList>
    </citation>
    <scope>NUCLEOTIDE SEQUENCE</scope>
</reference>
<dbReference type="NCBIfam" id="TIGR03317">
    <property type="entry name" value="ygfZ_signature"/>
    <property type="match status" value="1"/>
</dbReference>
<dbReference type="SUPFAM" id="SSF103025">
    <property type="entry name" value="Folate-binding domain"/>
    <property type="match status" value="1"/>
</dbReference>
<dbReference type="AlphaFoldDB" id="A0A6J6DXD1"/>
<evidence type="ECO:0000256" key="1">
    <source>
        <dbReference type="ARBA" id="ARBA00022946"/>
    </source>
</evidence>
<name>A0A6J6DXD1_9ZZZZ</name>
<protein>
    <submittedName>
        <fullName evidence="2">Unannotated protein</fullName>
    </submittedName>
</protein>
<dbReference type="Gene3D" id="3.30.1360.120">
    <property type="entry name" value="Probable tRNA modification gtpase trme, domain 1"/>
    <property type="match status" value="1"/>
</dbReference>
<keyword evidence="1" id="KW-0809">Transit peptide</keyword>
<dbReference type="InterPro" id="IPR027266">
    <property type="entry name" value="TrmE/GcvT-like"/>
</dbReference>
<evidence type="ECO:0000313" key="2">
    <source>
        <dbReference type="EMBL" id="CAB4568860.1"/>
    </source>
</evidence>
<proteinExistence type="predicted"/>